<dbReference type="InterPro" id="IPR038765">
    <property type="entry name" value="Papain-like_cys_pep_sf"/>
</dbReference>
<gene>
    <name evidence="4" type="primary">ACYPI006974</name>
</gene>
<comment type="similarity">
    <text evidence="1">Belongs to the peptidase C1 family.</text>
</comment>
<dbReference type="AlphaFoldDB" id="C4WXC6"/>
<dbReference type="InterPro" id="IPR025661">
    <property type="entry name" value="Pept_asp_AS"/>
</dbReference>
<dbReference type="EMBL" id="AK342558">
    <property type="protein sequence ID" value="BAH72546.1"/>
    <property type="molecule type" value="mRNA"/>
</dbReference>
<dbReference type="Pfam" id="PF00112">
    <property type="entry name" value="Peptidase_C1"/>
    <property type="match status" value="1"/>
</dbReference>
<dbReference type="OrthoDB" id="10253408at2759"/>
<keyword evidence="2" id="KW-1015">Disulfide bond</keyword>
<dbReference type="InterPro" id="IPR025660">
    <property type="entry name" value="Pept_his_AS"/>
</dbReference>
<organism evidence="4">
    <name type="scientific">Acyrthosiphon pisum</name>
    <name type="common">Pea aphid</name>
    <dbReference type="NCBI Taxonomy" id="7029"/>
    <lineage>
        <taxon>Eukaryota</taxon>
        <taxon>Metazoa</taxon>
        <taxon>Ecdysozoa</taxon>
        <taxon>Arthropoda</taxon>
        <taxon>Hexapoda</taxon>
        <taxon>Insecta</taxon>
        <taxon>Pterygota</taxon>
        <taxon>Neoptera</taxon>
        <taxon>Paraneoptera</taxon>
        <taxon>Hemiptera</taxon>
        <taxon>Sternorrhyncha</taxon>
        <taxon>Aphidomorpha</taxon>
        <taxon>Aphidoidea</taxon>
        <taxon>Aphididae</taxon>
        <taxon>Macrosiphini</taxon>
        <taxon>Acyrthosiphon</taxon>
    </lineage>
</organism>
<protein>
    <submittedName>
        <fullName evidence="4">ACYPI006974 protein</fullName>
    </submittedName>
</protein>
<evidence type="ECO:0000313" key="4">
    <source>
        <dbReference type="EMBL" id="BAH72546.1"/>
    </source>
</evidence>
<dbReference type="SMART" id="SM00645">
    <property type="entry name" value="Pept_C1"/>
    <property type="match status" value="1"/>
</dbReference>
<evidence type="ECO:0000256" key="1">
    <source>
        <dbReference type="ARBA" id="ARBA00008455"/>
    </source>
</evidence>
<dbReference type="SUPFAM" id="SSF54001">
    <property type="entry name" value="Cysteine proteinases"/>
    <property type="match status" value="1"/>
</dbReference>
<dbReference type="GO" id="GO:0006508">
    <property type="term" value="P:proteolysis"/>
    <property type="evidence" value="ECO:0007669"/>
    <property type="project" value="InterPro"/>
</dbReference>
<reference evidence="4" key="1">
    <citation type="submission" date="2009-06" db="EMBL/GenBank/DDBJ databases">
        <title>A full-length cDNA resource of the pea aphid, Acyrthosiphon pisum.</title>
        <authorList>
            <person name="Shigenobu S."/>
            <person name="Nakabachi A."/>
            <person name="Richards S."/>
        </authorList>
    </citation>
    <scope>NUCLEOTIDE SEQUENCE</scope>
    <source>
        <strain evidence="4">LSR1</strain>
        <tissue evidence="4">Whole body</tissue>
    </source>
</reference>
<dbReference type="PROSITE" id="PS00639">
    <property type="entry name" value="THIOL_PROTEASE_HIS"/>
    <property type="match status" value="1"/>
</dbReference>
<dbReference type="InterPro" id="IPR039417">
    <property type="entry name" value="Peptidase_C1A_papain-like"/>
</dbReference>
<dbReference type="InterPro" id="IPR000668">
    <property type="entry name" value="Peptidase_C1A_C"/>
</dbReference>
<dbReference type="CDD" id="cd02248">
    <property type="entry name" value="Peptidase_C1A"/>
    <property type="match status" value="1"/>
</dbReference>
<accession>C4WXC6</accession>
<sequence length="156" mass="17104">MVVKGGLMDLAFKYIKSNKGLDTEKSYPYEAEDDKCRYNPENSGATDKGFVDIPEGDEDALMHALATVGPVSIAIDASSEKFQFYKKGVFYNPRCSSTELDHGVLAVGFGSDKKGGDYWIVKNSWGKTWGDEGYIMMARNKKNNCGVASSASYPLV</sequence>
<dbReference type="MEROPS" id="C01.092"/>
<name>C4WXC6_ACYPI</name>
<dbReference type="PROSITE" id="PS00640">
    <property type="entry name" value="THIOL_PROTEASE_ASN"/>
    <property type="match status" value="1"/>
</dbReference>
<dbReference type="InterPro" id="IPR013128">
    <property type="entry name" value="Peptidase_C1A"/>
</dbReference>
<dbReference type="FunFam" id="3.90.70.10:FF:000332">
    <property type="entry name" value="Cathepsin L1"/>
    <property type="match status" value="1"/>
</dbReference>
<evidence type="ECO:0000256" key="2">
    <source>
        <dbReference type="ARBA" id="ARBA00023157"/>
    </source>
</evidence>
<proteinExistence type="evidence at transcript level"/>
<dbReference type="PANTHER" id="PTHR12411">
    <property type="entry name" value="CYSTEINE PROTEASE FAMILY C1-RELATED"/>
    <property type="match status" value="1"/>
</dbReference>
<dbReference type="Gene3D" id="3.90.70.10">
    <property type="entry name" value="Cysteine proteinases"/>
    <property type="match status" value="1"/>
</dbReference>
<dbReference type="GO" id="GO:0008234">
    <property type="term" value="F:cysteine-type peptidase activity"/>
    <property type="evidence" value="ECO:0007669"/>
    <property type="project" value="InterPro"/>
</dbReference>
<evidence type="ECO:0000259" key="3">
    <source>
        <dbReference type="SMART" id="SM00645"/>
    </source>
</evidence>
<feature type="domain" description="Peptidase C1A papain C-terminal" evidence="3">
    <location>
        <begin position="1"/>
        <end position="155"/>
    </location>
</feature>